<dbReference type="InterPro" id="IPR020625">
    <property type="entry name" value="Schiff_base-form_aldolases_AS"/>
</dbReference>
<reference evidence="3" key="1">
    <citation type="submission" date="2018-05" db="EMBL/GenBank/DDBJ databases">
        <authorList>
            <person name="Lanie J.A."/>
            <person name="Ng W.-L."/>
            <person name="Kazmierczak K.M."/>
            <person name="Andrzejewski T.M."/>
            <person name="Davidsen T.M."/>
            <person name="Wayne K.J."/>
            <person name="Tettelin H."/>
            <person name="Glass J.I."/>
            <person name="Rusch D."/>
            <person name="Podicherti R."/>
            <person name="Tsui H.-C.T."/>
            <person name="Winkler M.E."/>
        </authorList>
    </citation>
    <scope>NUCLEOTIDE SEQUENCE</scope>
</reference>
<gene>
    <name evidence="3" type="ORF">METZ01_LOCUS514845</name>
</gene>
<dbReference type="Gene3D" id="3.20.20.70">
    <property type="entry name" value="Aldolase class I"/>
    <property type="match status" value="1"/>
</dbReference>
<dbReference type="AlphaFoldDB" id="A0A383EZ11"/>
<protein>
    <recommendedName>
        <fullName evidence="4">Dihydrodipicolinate synthase family protein</fullName>
    </recommendedName>
</protein>
<evidence type="ECO:0000256" key="2">
    <source>
        <dbReference type="ARBA" id="ARBA00023270"/>
    </source>
</evidence>
<dbReference type="PANTHER" id="PTHR12128">
    <property type="entry name" value="DIHYDRODIPICOLINATE SYNTHASE"/>
    <property type="match status" value="1"/>
</dbReference>
<dbReference type="EMBL" id="UINC01230036">
    <property type="protein sequence ID" value="SVE61991.1"/>
    <property type="molecule type" value="Genomic_DNA"/>
</dbReference>
<organism evidence="3">
    <name type="scientific">marine metagenome</name>
    <dbReference type="NCBI Taxonomy" id="408172"/>
    <lineage>
        <taxon>unclassified sequences</taxon>
        <taxon>metagenomes</taxon>
        <taxon>ecological metagenomes</taxon>
    </lineage>
</organism>
<dbReference type="SUPFAM" id="SSF51569">
    <property type="entry name" value="Aldolase"/>
    <property type="match status" value="1"/>
</dbReference>
<dbReference type="Pfam" id="PF00701">
    <property type="entry name" value="DHDPS"/>
    <property type="match status" value="1"/>
</dbReference>
<accession>A0A383EZ11</accession>
<dbReference type="GO" id="GO:0008840">
    <property type="term" value="F:4-hydroxy-tetrahydrodipicolinate synthase activity"/>
    <property type="evidence" value="ECO:0007669"/>
    <property type="project" value="TreeGrafter"/>
</dbReference>
<dbReference type="PROSITE" id="PS00666">
    <property type="entry name" value="DHDPS_2"/>
    <property type="match status" value="1"/>
</dbReference>
<keyword evidence="1" id="KW-0456">Lyase</keyword>
<dbReference type="GO" id="GO:0044281">
    <property type="term" value="P:small molecule metabolic process"/>
    <property type="evidence" value="ECO:0007669"/>
    <property type="project" value="UniProtKB-ARBA"/>
</dbReference>
<feature type="non-terminal residue" evidence="3">
    <location>
        <position position="1"/>
    </location>
</feature>
<dbReference type="InterPro" id="IPR002220">
    <property type="entry name" value="DapA-like"/>
</dbReference>
<dbReference type="InterPro" id="IPR013785">
    <property type="entry name" value="Aldolase_TIM"/>
</dbReference>
<proteinExistence type="predicted"/>
<evidence type="ECO:0008006" key="4">
    <source>
        <dbReference type="Google" id="ProtNLM"/>
    </source>
</evidence>
<dbReference type="SMART" id="SM01130">
    <property type="entry name" value="DHDPS"/>
    <property type="match status" value="1"/>
</dbReference>
<name>A0A383EZ11_9ZZZZ</name>
<evidence type="ECO:0000256" key="1">
    <source>
        <dbReference type="ARBA" id="ARBA00023239"/>
    </source>
</evidence>
<dbReference type="CDD" id="cd00408">
    <property type="entry name" value="DHDPS-like"/>
    <property type="match status" value="1"/>
</dbReference>
<evidence type="ECO:0000313" key="3">
    <source>
        <dbReference type="EMBL" id="SVE61991.1"/>
    </source>
</evidence>
<keyword evidence="2" id="KW-0704">Schiff base</keyword>
<sequence length="202" mass="21507">AKAGVDAICCVPPFFYGQSDKAIAQHYGAVAGAASLPFFAYNLPSSTGCEITPAMMALFQERVPEIKGLKHSAYNFTYVREFVNMGLSCFIGFSALALPALSLGAVGTVDGAPGIAPEYWVELWKAFQNGDMEQARAAQDKGIAVCNLLRIGGFHGVLKSAVSYRLGLDCGTPRPPGIPLSKEQDETLRKRLSDLNLLSTGA</sequence>
<dbReference type="PANTHER" id="PTHR12128:SF66">
    <property type="entry name" value="4-HYDROXY-2-OXOGLUTARATE ALDOLASE, MITOCHONDRIAL"/>
    <property type="match status" value="1"/>
</dbReference>